<gene>
    <name evidence="1" type="ORF">CEE37_13755</name>
</gene>
<sequence>MSILLVEVVSGGIIFGADRNITVKNGTEPPTQRTKVLKWPNENTLFGFVGATAIDNMPINEWLETIRDEFNRYSELHKIAKNLAKKIQPLREEMEGNYPARPLIVHLGGFIREHNHWKPSIWHISNAHKMGRYRYLSIKKQFGCNDAFKNKFSNEDVSEIRDILRIKEKNFDPLWFHQGIDLFTFNVLEESIRSAFKSLCEQHPNHDIPKTIEEWAKYVKMKILMYSAYYQAFKPANERSVGGEPDVEFLQWPEE</sequence>
<dbReference type="AlphaFoldDB" id="A0A532URJ5"/>
<name>A0A532URJ5_UNCL8</name>
<dbReference type="Proteomes" id="UP000319619">
    <property type="component" value="Unassembled WGS sequence"/>
</dbReference>
<protein>
    <submittedName>
        <fullName evidence="1">Uncharacterized protein</fullName>
    </submittedName>
</protein>
<evidence type="ECO:0000313" key="2">
    <source>
        <dbReference type="Proteomes" id="UP000319619"/>
    </source>
</evidence>
<accession>A0A532URJ5</accession>
<dbReference type="EMBL" id="NJBN01000012">
    <property type="protein sequence ID" value="TKJ37575.1"/>
    <property type="molecule type" value="Genomic_DNA"/>
</dbReference>
<reference evidence="1 2" key="1">
    <citation type="submission" date="2017-06" db="EMBL/GenBank/DDBJ databases">
        <title>Novel microbial phyla capable of carbon fixation and sulfur reduction in deep-sea sediments.</title>
        <authorList>
            <person name="Huang J."/>
            <person name="Baker B."/>
            <person name="Wang Y."/>
        </authorList>
    </citation>
    <scope>NUCLEOTIDE SEQUENCE [LARGE SCALE GENOMIC DNA]</scope>
    <source>
        <strain evidence="1">B3_LCP</strain>
    </source>
</reference>
<evidence type="ECO:0000313" key="1">
    <source>
        <dbReference type="EMBL" id="TKJ37575.1"/>
    </source>
</evidence>
<organism evidence="1 2">
    <name type="scientific">candidate division LCP-89 bacterium B3_LCP</name>
    <dbReference type="NCBI Taxonomy" id="2012998"/>
    <lineage>
        <taxon>Bacteria</taxon>
        <taxon>Pseudomonadati</taxon>
        <taxon>Bacteria division LCP-89</taxon>
    </lineage>
</organism>
<proteinExistence type="predicted"/>
<comment type="caution">
    <text evidence="1">The sequence shown here is derived from an EMBL/GenBank/DDBJ whole genome shotgun (WGS) entry which is preliminary data.</text>
</comment>